<keyword evidence="5 11" id="KW-0378">Hydrolase</keyword>
<comment type="catalytic activity">
    <reaction evidence="2 11">
        <text>glutathione + H2O = L-cysteinylglycine + L-glutamate</text>
        <dbReference type="Rhea" id="RHEA:28807"/>
        <dbReference type="ChEBI" id="CHEBI:15377"/>
        <dbReference type="ChEBI" id="CHEBI:29985"/>
        <dbReference type="ChEBI" id="CHEBI:57925"/>
        <dbReference type="ChEBI" id="CHEBI:61694"/>
        <dbReference type="EC" id="3.4.19.13"/>
    </reaction>
</comment>
<dbReference type="GO" id="GO:0036374">
    <property type="term" value="F:glutathione hydrolase activity"/>
    <property type="evidence" value="ECO:0007669"/>
    <property type="project" value="UniProtKB-UniRule"/>
</dbReference>
<dbReference type="GO" id="GO:0006751">
    <property type="term" value="P:glutathione catabolic process"/>
    <property type="evidence" value="ECO:0007669"/>
    <property type="project" value="UniProtKB-UniRule"/>
</dbReference>
<accession>A0A176Q9Z6</accession>
<proteinExistence type="inferred from homology"/>
<dbReference type="EC" id="2.3.2.2" evidence="11"/>
<keyword evidence="7 11" id="KW-0012">Acyltransferase</keyword>
<feature type="signal peptide" evidence="13">
    <location>
        <begin position="1"/>
        <end position="28"/>
    </location>
</feature>
<dbReference type="Gene3D" id="3.60.20.40">
    <property type="match status" value="1"/>
</dbReference>
<keyword evidence="13" id="KW-0732">Signal</keyword>
<comment type="similarity">
    <text evidence="3 11">Belongs to the gamma-glutamyltransferase family.</text>
</comment>
<dbReference type="STRING" id="262209.AWH69_14630"/>
<organism evidence="14 15">
    <name type="scientific">Janibacter melonis</name>
    <dbReference type="NCBI Taxonomy" id="262209"/>
    <lineage>
        <taxon>Bacteria</taxon>
        <taxon>Bacillati</taxon>
        <taxon>Actinomycetota</taxon>
        <taxon>Actinomycetes</taxon>
        <taxon>Micrococcales</taxon>
        <taxon>Intrasporangiaceae</taxon>
        <taxon>Janibacter</taxon>
    </lineage>
</organism>
<evidence type="ECO:0000256" key="7">
    <source>
        <dbReference type="ARBA" id="ARBA00023315"/>
    </source>
</evidence>
<feature type="binding site" evidence="10">
    <location>
        <position position="126"/>
    </location>
    <ligand>
        <name>L-glutamate</name>
        <dbReference type="ChEBI" id="CHEBI:29985"/>
    </ligand>
</feature>
<feature type="region of interest" description="Disordered" evidence="12">
    <location>
        <begin position="399"/>
        <end position="429"/>
    </location>
</feature>
<dbReference type="SUPFAM" id="SSF56235">
    <property type="entry name" value="N-terminal nucleophile aminohydrolases (Ntn hydrolases)"/>
    <property type="match status" value="1"/>
</dbReference>
<feature type="binding site" evidence="10">
    <location>
        <position position="470"/>
    </location>
    <ligand>
        <name>L-glutamate</name>
        <dbReference type="ChEBI" id="CHEBI:29985"/>
    </ligand>
</feature>
<evidence type="ECO:0000256" key="9">
    <source>
        <dbReference type="PIRSR" id="PIRSR600101-1"/>
    </source>
</evidence>
<dbReference type="InterPro" id="IPR043137">
    <property type="entry name" value="GGT_ssub_C"/>
</dbReference>
<evidence type="ECO:0000256" key="5">
    <source>
        <dbReference type="ARBA" id="ARBA00022801"/>
    </source>
</evidence>
<reference evidence="14 15" key="1">
    <citation type="submission" date="2016-01" db="EMBL/GenBank/DDBJ databases">
        <title>Janibacter melonis strain CD11_4 genome sequencing and assembly.</title>
        <authorList>
            <person name="Nair G.R."/>
            <person name="Kaur G."/>
            <person name="Chander A.M."/>
            <person name="Mayilraj S."/>
        </authorList>
    </citation>
    <scope>NUCLEOTIDE SEQUENCE [LARGE SCALE GENOMIC DNA]</scope>
    <source>
        <strain evidence="14 15">CD11-4</strain>
    </source>
</reference>
<dbReference type="NCBIfam" id="TIGR00066">
    <property type="entry name" value="g_glut_trans"/>
    <property type="match status" value="1"/>
</dbReference>
<evidence type="ECO:0000256" key="13">
    <source>
        <dbReference type="SAM" id="SignalP"/>
    </source>
</evidence>
<comment type="PTM">
    <text evidence="11">Cleaved by autocatalysis into a large and a small subunit.</text>
</comment>
<evidence type="ECO:0000313" key="15">
    <source>
        <dbReference type="Proteomes" id="UP000076976"/>
    </source>
</evidence>
<protein>
    <recommendedName>
        <fullName evidence="11">Glutathione hydrolase proenzyme</fullName>
        <ecNumber evidence="11">2.3.2.2</ecNumber>
        <ecNumber evidence="11">3.4.19.13</ecNumber>
    </recommendedName>
    <component>
        <recommendedName>
            <fullName evidence="11">Glutathione hydrolase large chain</fullName>
        </recommendedName>
    </component>
    <component>
        <recommendedName>
            <fullName evidence="11">Glutathione hydrolase small chain</fullName>
        </recommendedName>
    </component>
</protein>
<evidence type="ECO:0000256" key="8">
    <source>
        <dbReference type="ARBA" id="ARBA00047417"/>
    </source>
</evidence>
<dbReference type="InterPro" id="IPR000101">
    <property type="entry name" value="GGT_peptidase"/>
</dbReference>
<dbReference type="InterPro" id="IPR006311">
    <property type="entry name" value="TAT_signal"/>
</dbReference>
<evidence type="ECO:0000256" key="3">
    <source>
        <dbReference type="ARBA" id="ARBA00009381"/>
    </source>
</evidence>
<dbReference type="UniPathway" id="UPA00204"/>
<dbReference type="EC" id="3.4.19.13" evidence="11"/>
<evidence type="ECO:0000313" key="14">
    <source>
        <dbReference type="EMBL" id="OAB86546.1"/>
    </source>
</evidence>
<dbReference type="PANTHER" id="PTHR43199">
    <property type="entry name" value="GLUTATHIONE HYDROLASE"/>
    <property type="match status" value="1"/>
</dbReference>
<comment type="pathway">
    <text evidence="11">Sulfur metabolism; glutathione metabolism.</text>
</comment>
<evidence type="ECO:0000256" key="1">
    <source>
        <dbReference type="ARBA" id="ARBA00001049"/>
    </source>
</evidence>
<evidence type="ECO:0000256" key="11">
    <source>
        <dbReference type="RuleBase" id="RU368036"/>
    </source>
</evidence>
<feature type="compositionally biased region" description="Basic residues" evidence="12">
    <location>
        <begin position="35"/>
        <end position="44"/>
    </location>
</feature>
<evidence type="ECO:0000256" key="10">
    <source>
        <dbReference type="PIRSR" id="PIRSR600101-2"/>
    </source>
</evidence>
<keyword evidence="15" id="KW-1185">Reference proteome</keyword>
<dbReference type="Gene3D" id="1.10.246.130">
    <property type="match status" value="1"/>
</dbReference>
<gene>
    <name evidence="14" type="ORF">AWH69_14630</name>
</gene>
<dbReference type="PRINTS" id="PR01210">
    <property type="entry name" value="GGTRANSPTASE"/>
</dbReference>
<dbReference type="Pfam" id="PF01019">
    <property type="entry name" value="G_glu_transpept"/>
    <property type="match status" value="1"/>
</dbReference>
<dbReference type="InterPro" id="IPR051792">
    <property type="entry name" value="GGT_bact"/>
</dbReference>
<name>A0A176Q9Z6_9MICO</name>
<dbReference type="InterPro" id="IPR029055">
    <property type="entry name" value="Ntn_hydrolases_N"/>
</dbReference>
<dbReference type="EMBL" id="LQZG01000004">
    <property type="protein sequence ID" value="OAB86546.1"/>
    <property type="molecule type" value="Genomic_DNA"/>
</dbReference>
<feature type="active site" description="Nucleophile" evidence="9">
    <location>
        <position position="428"/>
    </location>
</feature>
<keyword evidence="4 11" id="KW-0808">Transferase</keyword>
<comment type="catalytic activity">
    <reaction evidence="8 11">
        <text>an N-terminal (5-L-glutamyl)-[peptide] + an alpha-amino acid = 5-L-glutamyl amino acid + an N-terminal L-alpha-aminoacyl-[peptide]</text>
        <dbReference type="Rhea" id="RHEA:23904"/>
        <dbReference type="Rhea" id="RHEA-COMP:9780"/>
        <dbReference type="Rhea" id="RHEA-COMP:9795"/>
        <dbReference type="ChEBI" id="CHEBI:77644"/>
        <dbReference type="ChEBI" id="CHEBI:78597"/>
        <dbReference type="ChEBI" id="CHEBI:78599"/>
        <dbReference type="ChEBI" id="CHEBI:78608"/>
        <dbReference type="EC" id="2.3.2.2"/>
    </reaction>
</comment>
<comment type="subunit">
    <text evidence="11">This enzyme consists of two polypeptide chains, which are synthesized in precursor form from a single polypeptide.</text>
</comment>
<evidence type="ECO:0000256" key="6">
    <source>
        <dbReference type="ARBA" id="ARBA00023145"/>
    </source>
</evidence>
<feature type="chain" id="PRO_5008048725" description="Glutathione hydrolase proenzyme" evidence="13">
    <location>
        <begin position="29"/>
        <end position="620"/>
    </location>
</feature>
<dbReference type="InterPro" id="IPR043138">
    <property type="entry name" value="GGT_lsub"/>
</dbReference>
<dbReference type="PROSITE" id="PS51318">
    <property type="entry name" value="TAT"/>
    <property type="match status" value="1"/>
</dbReference>
<keyword evidence="11" id="KW-0317">Glutathione biosynthesis</keyword>
<comment type="catalytic activity">
    <reaction evidence="1 11">
        <text>an S-substituted glutathione + H2O = an S-substituted L-cysteinylglycine + L-glutamate</text>
        <dbReference type="Rhea" id="RHEA:59468"/>
        <dbReference type="ChEBI" id="CHEBI:15377"/>
        <dbReference type="ChEBI" id="CHEBI:29985"/>
        <dbReference type="ChEBI" id="CHEBI:90779"/>
        <dbReference type="ChEBI" id="CHEBI:143103"/>
        <dbReference type="EC" id="3.4.19.13"/>
    </reaction>
</comment>
<sequence>MAEISRRTVLTATGAGAVGALAAPAAGAAPAPPSSRRHRTHHPRPVPEPLKVPEAIGSGGAVSSVDPYASEVGIQVLRSGGNAVDAAIAMAATLGVTEPYSCGLGGGGFLVYHQTRTGRTWTINGRETAPASFTDTSLTDGAGNALPFDATVSSGLSVGVPGTPLTWEVAARQFGRRSLRQLLRPAEELARRGFVVDAYYRSHTESNEERFRRFPETARVYLPGGRVPDVGDTMRNPDLADTYALIRRHGVGELYRGRVARAIVDEVRNPTTAPGVDVYRGQLTMRDLERYRTPVQAPTRVRYRDHDVRGMDVPSSGGIAVGQILLLMRAYEERTGRRVRDLPEADYYHWFSEASATAFADRNRYVGDVPDVPVDELLSAGYARERALLFDPQRAMARPVPFGSPDGDYDDAPGAGGRQGQPTQGQSTTHLNVVDRWGDVVSYTLTIEQTGGSGITVPGYGYLLNNELTDFDFVPLTPGVPDPNLPGPGKRPRSSMSPTVVLRDGRPEVTAGTPGGATIITSVAQILLGYLDRDLDLVDAIAAPRLSSRNAAEGADLGLATSPVGVELTARGHRLSPQRWIGNASGVAVEGRSLVAAAETVRGDGGAARVVRGRRGHGRH</sequence>
<feature type="binding site" evidence="10">
    <location>
        <begin position="494"/>
        <end position="495"/>
    </location>
    <ligand>
        <name>L-glutamate</name>
        <dbReference type="ChEBI" id="CHEBI:29985"/>
    </ligand>
</feature>
<evidence type="ECO:0000256" key="4">
    <source>
        <dbReference type="ARBA" id="ARBA00022679"/>
    </source>
</evidence>
<dbReference type="RefSeq" id="WP_068277501.1">
    <property type="nucleotide sequence ID" value="NZ_LQZG01000004.1"/>
</dbReference>
<feature type="binding site" evidence="10">
    <location>
        <position position="516"/>
    </location>
    <ligand>
        <name>L-glutamate</name>
        <dbReference type="ChEBI" id="CHEBI:29985"/>
    </ligand>
</feature>
<dbReference type="AlphaFoldDB" id="A0A176Q9Z6"/>
<dbReference type="GO" id="GO:0006750">
    <property type="term" value="P:glutathione biosynthetic process"/>
    <property type="evidence" value="ECO:0007669"/>
    <property type="project" value="UniProtKB-KW"/>
</dbReference>
<evidence type="ECO:0000256" key="2">
    <source>
        <dbReference type="ARBA" id="ARBA00001089"/>
    </source>
</evidence>
<comment type="caution">
    <text evidence="14">The sequence shown here is derived from an EMBL/GenBank/DDBJ whole genome shotgun (WGS) entry which is preliminary data.</text>
</comment>
<dbReference type="PANTHER" id="PTHR43199:SF1">
    <property type="entry name" value="GLUTATHIONE HYDROLASE PROENZYME"/>
    <property type="match status" value="1"/>
</dbReference>
<feature type="region of interest" description="Disordered" evidence="12">
    <location>
        <begin position="25"/>
        <end position="51"/>
    </location>
</feature>
<keyword evidence="6 11" id="KW-0865">Zymogen</keyword>
<dbReference type="GO" id="GO:0103068">
    <property type="term" value="F:leukotriene C4 gamma-glutamyl transferase activity"/>
    <property type="evidence" value="ECO:0007669"/>
    <property type="project" value="UniProtKB-EC"/>
</dbReference>
<dbReference type="Proteomes" id="UP000076976">
    <property type="component" value="Unassembled WGS sequence"/>
</dbReference>
<evidence type="ECO:0000256" key="12">
    <source>
        <dbReference type="SAM" id="MobiDB-lite"/>
    </source>
</evidence>
<feature type="compositionally biased region" description="Polar residues" evidence="12">
    <location>
        <begin position="420"/>
        <end position="429"/>
    </location>
</feature>